<name>A0A2A2D400_9ACTN</name>
<gene>
    <name evidence="1" type="ORF">CK936_25505</name>
</gene>
<protein>
    <submittedName>
        <fullName evidence="1">Uncharacterized protein</fullName>
    </submittedName>
</protein>
<evidence type="ECO:0000313" key="1">
    <source>
        <dbReference type="EMBL" id="PAU46156.1"/>
    </source>
</evidence>
<dbReference type="EMBL" id="NSJV01000486">
    <property type="protein sequence ID" value="PAU46156.1"/>
    <property type="molecule type" value="Genomic_DNA"/>
</dbReference>
<dbReference type="AlphaFoldDB" id="A0A2A2D400"/>
<comment type="caution">
    <text evidence="1">The sequence shown here is derived from an EMBL/GenBank/DDBJ whole genome shotgun (WGS) entry which is preliminary data.</text>
</comment>
<organism evidence="1 2">
    <name type="scientific">Streptomyces albireticuli</name>
    <dbReference type="NCBI Taxonomy" id="1940"/>
    <lineage>
        <taxon>Bacteria</taxon>
        <taxon>Bacillati</taxon>
        <taxon>Actinomycetota</taxon>
        <taxon>Actinomycetes</taxon>
        <taxon>Kitasatosporales</taxon>
        <taxon>Streptomycetaceae</taxon>
        <taxon>Streptomyces</taxon>
    </lineage>
</organism>
<proteinExistence type="predicted"/>
<accession>A0A2A2D400</accession>
<reference evidence="1 2" key="1">
    <citation type="submission" date="2017-08" db="EMBL/GenBank/DDBJ databases">
        <title>Genome sequence of Streptomyces albireticuli NRRL B-1670.</title>
        <authorList>
            <person name="Graham D.E."/>
            <person name="Mahan K.M."/>
            <person name="Klingeman D.M."/>
            <person name="Hettich R.L."/>
            <person name="Parry R.J."/>
            <person name="Spain J.C."/>
        </authorList>
    </citation>
    <scope>NUCLEOTIDE SEQUENCE [LARGE SCALE GENOMIC DNA]</scope>
    <source>
        <strain evidence="1 2">NRRL B-1670</strain>
    </source>
</reference>
<keyword evidence="2" id="KW-1185">Reference proteome</keyword>
<dbReference type="RefSeq" id="WP_095583318.1">
    <property type="nucleotide sequence ID" value="NZ_JAJQQS010000026.1"/>
</dbReference>
<sequence>MSSDLNIPNDLIELERTAEAAREGLAGLEGEAWDAQLIAWWEASVAALAAVTAHAEESSQSRYKLEMAVKKAVRHPEPEPDA</sequence>
<dbReference type="Proteomes" id="UP000218944">
    <property type="component" value="Unassembled WGS sequence"/>
</dbReference>
<evidence type="ECO:0000313" key="2">
    <source>
        <dbReference type="Proteomes" id="UP000218944"/>
    </source>
</evidence>